<dbReference type="PANTHER" id="PTHR47197">
    <property type="entry name" value="PROTEIN NIRF"/>
    <property type="match status" value="1"/>
</dbReference>
<dbReference type="AlphaFoldDB" id="A0A235BY98"/>
<dbReference type="Pfam" id="PF08450">
    <property type="entry name" value="SGL"/>
    <property type="match status" value="1"/>
</dbReference>
<reference evidence="4 5" key="1">
    <citation type="submission" date="2017-07" db="EMBL/GenBank/DDBJ databases">
        <title>Recovery of genomes from metagenomes via a dereplication, aggregation, and scoring strategy.</title>
        <authorList>
            <person name="Sieber C.M."/>
            <person name="Probst A.J."/>
            <person name="Sharrar A."/>
            <person name="Thomas B.C."/>
            <person name="Hess M."/>
            <person name="Tringe S.G."/>
            <person name="Banfield J.F."/>
        </authorList>
    </citation>
    <scope>NUCLEOTIDE SEQUENCE [LARGE SCALE GENOMIC DNA]</scope>
    <source>
        <strain evidence="4">JGI_Cruoil_03_44_89</strain>
    </source>
</reference>
<dbReference type="Pfam" id="PF18962">
    <property type="entry name" value="Por_Secre_tail"/>
    <property type="match status" value="1"/>
</dbReference>
<comment type="caution">
    <text evidence="4">The sequence shown here is derived from an EMBL/GenBank/DDBJ whole genome shotgun (WGS) entry which is preliminary data.</text>
</comment>
<sequence length="756" mass="82354">MKKGIVVICMGVLLFAGMAAGQAWEFDRILYDFELPIDDGYGIHGVAVAPDGNIWLALNGAMTSDPIIVDSDTIGYYRPVYILDPTTGEHVSFSPLKVIEFPGGVLDTLWTGSVDNGSGKGISLDNDGNILYTSWSSVYRIDYQTGAGMNKFTPIDMASMTEAVQDANGMIYVGYVGTGHPLYILDNDFNLIGNAIDSVGYINRTLAVTPDGKDLYTGSTWNGIGIVHWHSDIPGVLSYTVVDTIGNWDSVYVEEEDTTYYDVKLWPECLDWDPDGNLWAGGTKEEWVVPGTGSRWFVFDVTTGERLYSVGHPDTLPAGAYDGGMMTPRGAAWTADGKTMYLADYNFGTVGVWKKAVGRWIKGELPKDYVYDGVFDTTVSMPHGIVVDQHNRIWTGCYGHAALSVRNPDGTEAPISPIDTIIIGTDTIVLSEGRCRGMAVAGDGNILYCNTADLLKINAETGEGMAKWTGAGTLTKPGVDATGNIFVGTVVGVSPISMLDPDFNLITEIELTPHPGYARGIEVSADGKDLWTGNLSAGGPVYQYHSDIPGVTAYELADSIYFDSDGDPIFQFAITTLDWGPDGTLWASHETEDAALQSENGLVVFNYTTNEYATLYMPEVGEDELNGPRGVAFSVTGDTAYVASFNGNCIWRYIKRLEGVEERPIARTASAYELSQNYPNPFNSTTTISFTLSKKGLVELKVYDVAGREVTTLINNWMDVGHYRVPFDASNLVSGVYYYRMAFNGKVTTKKMLLLK</sequence>
<gene>
    <name evidence="4" type="ORF">CH333_01290</name>
</gene>
<dbReference type="InterPro" id="IPR051200">
    <property type="entry name" value="Host-pathogen_enzymatic-act"/>
</dbReference>
<feature type="signal peptide" evidence="1">
    <location>
        <begin position="1"/>
        <end position="19"/>
    </location>
</feature>
<evidence type="ECO:0000313" key="5">
    <source>
        <dbReference type="Proteomes" id="UP000215215"/>
    </source>
</evidence>
<feature type="chain" id="PRO_5012895678" description="Secretion system C-terminal sorting domain-containing protein" evidence="1">
    <location>
        <begin position="20"/>
        <end position="756"/>
    </location>
</feature>
<dbReference type="Gene3D" id="2.130.10.10">
    <property type="entry name" value="YVTN repeat-like/Quinoprotein amine dehydrogenase"/>
    <property type="match status" value="2"/>
</dbReference>
<keyword evidence="1" id="KW-0732">Signal</keyword>
<feature type="domain" description="SMP-30/Gluconolactonase/LRE-like region" evidence="2">
    <location>
        <begin position="272"/>
        <end position="412"/>
    </location>
</feature>
<dbReference type="Proteomes" id="UP000215215">
    <property type="component" value="Unassembled WGS sequence"/>
</dbReference>
<dbReference type="InterPro" id="IPR026444">
    <property type="entry name" value="Secre_tail"/>
</dbReference>
<dbReference type="Gene3D" id="2.60.40.4070">
    <property type="match status" value="1"/>
</dbReference>
<dbReference type="SUPFAM" id="SSF63829">
    <property type="entry name" value="Calcium-dependent phosphotriesterase"/>
    <property type="match status" value="2"/>
</dbReference>
<feature type="domain" description="Secretion system C-terminal sorting" evidence="3">
    <location>
        <begin position="678"/>
        <end position="752"/>
    </location>
</feature>
<dbReference type="EMBL" id="NOZQ01000024">
    <property type="protein sequence ID" value="OYD17330.1"/>
    <property type="molecule type" value="Genomic_DNA"/>
</dbReference>
<organism evidence="4 5">
    <name type="scientific">candidate division WOR-3 bacterium JGI_Cruoil_03_44_89</name>
    <dbReference type="NCBI Taxonomy" id="1973748"/>
    <lineage>
        <taxon>Bacteria</taxon>
        <taxon>Bacteria division WOR-3</taxon>
    </lineage>
</organism>
<evidence type="ECO:0000259" key="3">
    <source>
        <dbReference type="Pfam" id="PF18962"/>
    </source>
</evidence>
<evidence type="ECO:0008006" key="6">
    <source>
        <dbReference type="Google" id="ProtNLM"/>
    </source>
</evidence>
<accession>A0A235BY98</accession>
<proteinExistence type="predicted"/>
<evidence type="ECO:0000256" key="1">
    <source>
        <dbReference type="SAM" id="SignalP"/>
    </source>
</evidence>
<dbReference type="InterPro" id="IPR013658">
    <property type="entry name" value="SGL"/>
</dbReference>
<evidence type="ECO:0000259" key="2">
    <source>
        <dbReference type="Pfam" id="PF08450"/>
    </source>
</evidence>
<dbReference type="NCBIfam" id="TIGR04183">
    <property type="entry name" value="Por_Secre_tail"/>
    <property type="match status" value="1"/>
</dbReference>
<dbReference type="PANTHER" id="PTHR47197:SF3">
    <property type="entry name" value="DIHYDRO-HEME D1 DEHYDROGENASE"/>
    <property type="match status" value="1"/>
</dbReference>
<protein>
    <recommendedName>
        <fullName evidence="6">Secretion system C-terminal sorting domain-containing protein</fullName>
    </recommendedName>
</protein>
<evidence type="ECO:0000313" key="4">
    <source>
        <dbReference type="EMBL" id="OYD17330.1"/>
    </source>
</evidence>
<dbReference type="InterPro" id="IPR015943">
    <property type="entry name" value="WD40/YVTN_repeat-like_dom_sf"/>
</dbReference>
<name>A0A235BY98_UNCW3</name>
<dbReference type="SUPFAM" id="SSF101898">
    <property type="entry name" value="NHL repeat"/>
    <property type="match status" value="1"/>
</dbReference>